<evidence type="ECO:0000313" key="6">
    <source>
        <dbReference type="Proteomes" id="UP000009073"/>
    </source>
</evidence>
<dbReference type="SUPFAM" id="SSF160467">
    <property type="entry name" value="PH0987 N-terminal domain-like"/>
    <property type="match status" value="1"/>
</dbReference>
<dbReference type="Pfam" id="PF02682">
    <property type="entry name" value="CT_C_D"/>
    <property type="match status" value="1"/>
</dbReference>
<dbReference type="AlphaFoldDB" id="C4LFV0"/>
<dbReference type="KEGG" id="tau:Tola_1860"/>
<gene>
    <name evidence="5" type="ordered locus">Tola_1860</name>
</gene>
<keyword evidence="2 5" id="KW-0378">Hydrolase</keyword>
<reference evidence="6" key="1">
    <citation type="submission" date="2009-05" db="EMBL/GenBank/DDBJ databases">
        <title>Complete sequence of Tolumonas auensis DSM 9187.</title>
        <authorList>
            <consortium name="US DOE Joint Genome Institute"/>
            <person name="Lucas S."/>
            <person name="Copeland A."/>
            <person name="Lapidus A."/>
            <person name="Glavina del Rio T."/>
            <person name="Tice H."/>
            <person name="Bruce D."/>
            <person name="Goodwin L."/>
            <person name="Pitluck S."/>
            <person name="Chertkov O."/>
            <person name="Brettin T."/>
            <person name="Detter J.C."/>
            <person name="Han C."/>
            <person name="Larimer F."/>
            <person name="Land M."/>
            <person name="Hauser L."/>
            <person name="Kyrpides N."/>
            <person name="Mikhailova N."/>
            <person name="Spring S."/>
            <person name="Beller H."/>
        </authorList>
    </citation>
    <scope>NUCLEOTIDE SEQUENCE [LARGE SCALE GENOMIC DNA]</scope>
    <source>
        <strain evidence="6">DSM 9187 / TA4</strain>
    </source>
</reference>
<dbReference type="eggNOG" id="COG2049">
    <property type="taxonomic scope" value="Bacteria"/>
</dbReference>
<dbReference type="InterPro" id="IPR010016">
    <property type="entry name" value="PxpB"/>
</dbReference>
<evidence type="ECO:0000256" key="2">
    <source>
        <dbReference type="ARBA" id="ARBA00022801"/>
    </source>
</evidence>
<dbReference type="GO" id="GO:0016787">
    <property type="term" value="F:hydrolase activity"/>
    <property type="evidence" value="ECO:0007669"/>
    <property type="project" value="UniProtKB-KW"/>
</dbReference>
<accession>C4LFV0</accession>
<dbReference type="Proteomes" id="UP000009073">
    <property type="component" value="Chromosome"/>
</dbReference>
<evidence type="ECO:0000256" key="1">
    <source>
        <dbReference type="ARBA" id="ARBA00022741"/>
    </source>
</evidence>
<dbReference type="SUPFAM" id="SSF50891">
    <property type="entry name" value="Cyclophilin-like"/>
    <property type="match status" value="1"/>
</dbReference>
<dbReference type="STRING" id="595494.Tola_1860"/>
<dbReference type="PANTHER" id="PTHR34698:SF2">
    <property type="entry name" value="5-OXOPROLINASE SUBUNIT B"/>
    <property type="match status" value="1"/>
</dbReference>
<dbReference type="Gene3D" id="3.30.1360.40">
    <property type="match status" value="1"/>
</dbReference>
<evidence type="ECO:0000256" key="3">
    <source>
        <dbReference type="ARBA" id="ARBA00022840"/>
    </source>
</evidence>
<dbReference type="Gene3D" id="2.40.100.10">
    <property type="entry name" value="Cyclophilin-like"/>
    <property type="match status" value="1"/>
</dbReference>
<organism evidence="5 6">
    <name type="scientific">Tolumonas auensis (strain DSM 9187 / NBRC 110442 / TA 4)</name>
    <dbReference type="NCBI Taxonomy" id="595494"/>
    <lineage>
        <taxon>Bacteria</taxon>
        <taxon>Pseudomonadati</taxon>
        <taxon>Pseudomonadota</taxon>
        <taxon>Gammaproteobacteria</taxon>
        <taxon>Aeromonadales</taxon>
        <taxon>Aeromonadaceae</taxon>
        <taxon>Tolumonas</taxon>
    </lineage>
</organism>
<protein>
    <submittedName>
        <fullName evidence="5">Allophanate hydrolase subunit 1</fullName>
    </submittedName>
</protein>
<dbReference type="SMART" id="SM00796">
    <property type="entry name" value="AHS1"/>
    <property type="match status" value="1"/>
</dbReference>
<dbReference type="InterPro" id="IPR029000">
    <property type="entry name" value="Cyclophilin-like_dom_sf"/>
</dbReference>
<sequence>MLCSRGEMKLSKVFTAQTYWVNENSVTLQAPAPVSLAHQQRIWALGAALHQRSGITEIVPGMNNLTVQFDEAQVDGEALMQELQAGWKSINVTAQAGRVIEIPVCYDGEYGPDLGDIAAHTGLTPEEVVRLHSEAEYTVFFIGFQPGFAYLGGMPEQLTTPRRASPRQAVPAGSVAIGGAQTGVYPKTSPGGWQILGHTDVVLFDPTRDKPSLWMPGDRVKFVAVEVCHA</sequence>
<keyword evidence="6" id="KW-1185">Reference proteome</keyword>
<dbReference type="EMBL" id="CP001616">
    <property type="protein sequence ID" value="ACQ93467.1"/>
    <property type="molecule type" value="Genomic_DNA"/>
</dbReference>
<proteinExistence type="predicted"/>
<evidence type="ECO:0000259" key="4">
    <source>
        <dbReference type="SMART" id="SM00796"/>
    </source>
</evidence>
<name>C4LFV0_TOLAT</name>
<dbReference type="GO" id="GO:0005524">
    <property type="term" value="F:ATP binding"/>
    <property type="evidence" value="ECO:0007669"/>
    <property type="project" value="UniProtKB-KW"/>
</dbReference>
<keyword evidence="1" id="KW-0547">Nucleotide-binding</keyword>
<reference evidence="5 6" key="2">
    <citation type="journal article" date="2011" name="Stand. Genomic Sci.">
        <title>Complete genome sequence of Tolumonas auensis type strain (TA 4).</title>
        <authorList>
            <person name="Chertkov O."/>
            <person name="Copeland A."/>
            <person name="Lucas S."/>
            <person name="Lapidus A."/>
            <person name="Berry K.W."/>
            <person name="Detter J.C."/>
            <person name="Del Rio T.G."/>
            <person name="Hammon N."/>
            <person name="Dalin E."/>
            <person name="Tice H."/>
            <person name="Pitluck S."/>
            <person name="Richardson P."/>
            <person name="Bruce D."/>
            <person name="Goodwin L."/>
            <person name="Han C."/>
            <person name="Tapia R."/>
            <person name="Saunders E."/>
            <person name="Schmutz J."/>
            <person name="Brettin T."/>
            <person name="Larimer F."/>
            <person name="Land M."/>
            <person name="Hauser L."/>
            <person name="Spring S."/>
            <person name="Rohde M."/>
            <person name="Kyrpides N.C."/>
            <person name="Ivanova N."/>
            <person name="Goker M."/>
            <person name="Beller H.R."/>
            <person name="Klenk H.P."/>
            <person name="Woyke T."/>
        </authorList>
    </citation>
    <scope>NUCLEOTIDE SEQUENCE [LARGE SCALE GENOMIC DNA]</scope>
    <source>
        <strain evidence="6">DSM 9187 / TA4</strain>
    </source>
</reference>
<feature type="domain" description="Carboxyltransferase" evidence="4">
    <location>
        <begin position="16"/>
        <end position="214"/>
    </location>
</feature>
<dbReference type="PANTHER" id="PTHR34698">
    <property type="entry name" value="5-OXOPROLINASE SUBUNIT B"/>
    <property type="match status" value="1"/>
</dbReference>
<evidence type="ECO:0000313" key="5">
    <source>
        <dbReference type="EMBL" id="ACQ93467.1"/>
    </source>
</evidence>
<dbReference type="HOGENOM" id="CLU_020207_0_0_6"/>
<keyword evidence="3" id="KW-0067">ATP-binding</keyword>
<dbReference type="InterPro" id="IPR003833">
    <property type="entry name" value="CT_C_D"/>
</dbReference>
<dbReference type="NCBIfam" id="TIGR00370">
    <property type="entry name" value="5-oxoprolinase subunit PxpB"/>
    <property type="match status" value="1"/>
</dbReference>